<reference evidence="2 4" key="1">
    <citation type="submission" date="2018-07" db="EMBL/GenBank/DDBJ databases">
        <authorList>
            <person name="Peeters C."/>
        </authorList>
    </citation>
    <scope>NUCLEOTIDE SEQUENCE [LARGE SCALE GENOMIC DNA]</scope>
    <source>
        <strain evidence="2 4">LMG 30378</strain>
    </source>
</reference>
<dbReference type="Pfam" id="PF05932">
    <property type="entry name" value="CesT"/>
    <property type="match status" value="1"/>
</dbReference>
<reference evidence="3 5" key="2">
    <citation type="submission" date="2024-03" db="EMBL/GenBank/DDBJ databases">
        <title>Reference genomes for the five species model microbial community.</title>
        <authorList>
            <person name="Padfield D."/>
        </authorList>
    </citation>
    <scope>NUCLEOTIDE SEQUENCE [LARGE SCALE GENOMIC DNA]</scope>
    <source>
        <strain evidence="3 5">AB1</strain>
    </source>
</reference>
<dbReference type="RefSeq" id="WP_129242593.1">
    <property type="nucleotide sequence ID" value="NZ_CP148753.1"/>
</dbReference>
<evidence type="ECO:0000256" key="1">
    <source>
        <dbReference type="SAM" id="MobiDB-lite"/>
    </source>
</evidence>
<keyword evidence="5" id="KW-1185">Reference proteome</keyword>
<dbReference type="AlphaFoldDB" id="A0A446CQX5"/>
<dbReference type="EMBL" id="CP148753">
    <property type="protein sequence ID" value="WXR73721.1"/>
    <property type="molecule type" value="Genomic_DNA"/>
</dbReference>
<evidence type="ECO:0000313" key="5">
    <source>
        <dbReference type="Proteomes" id="UP001456224"/>
    </source>
</evidence>
<dbReference type="EMBL" id="UFQC01000022">
    <property type="protein sequence ID" value="SSW70264.1"/>
    <property type="molecule type" value="Genomic_DNA"/>
</dbReference>
<dbReference type="CDD" id="cd16364">
    <property type="entry name" value="T3SC_I-like"/>
    <property type="match status" value="1"/>
</dbReference>
<name>A0A446CQX5_9BURK</name>
<dbReference type="OrthoDB" id="8656820at2"/>
<dbReference type="Gene3D" id="3.30.1460.10">
    <property type="match status" value="1"/>
</dbReference>
<organism evidence="2 4">
    <name type="scientific">Achromobacter veterisilvae</name>
    <dbReference type="NCBI Taxonomy" id="2069367"/>
    <lineage>
        <taxon>Bacteria</taxon>
        <taxon>Pseudomonadati</taxon>
        <taxon>Pseudomonadota</taxon>
        <taxon>Betaproteobacteria</taxon>
        <taxon>Burkholderiales</taxon>
        <taxon>Alcaligenaceae</taxon>
        <taxon>Achromobacter</taxon>
    </lineage>
</organism>
<evidence type="ECO:0000313" key="2">
    <source>
        <dbReference type="EMBL" id="SSW70264.1"/>
    </source>
</evidence>
<proteinExistence type="predicted"/>
<gene>
    <name evidence="2" type="ORF">AVE30378_03940</name>
    <name evidence="3" type="ORF">WHX56_29570</name>
</gene>
<dbReference type="GO" id="GO:0030254">
    <property type="term" value="P:protein secretion by the type III secretion system"/>
    <property type="evidence" value="ECO:0007669"/>
    <property type="project" value="InterPro"/>
</dbReference>
<accession>A0A446CQX5</accession>
<protein>
    <submittedName>
        <fullName evidence="3">Type III secretion system chaperone</fullName>
    </submittedName>
</protein>
<feature type="compositionally biased region" description="Low complexity" evidence="1">
    <location>
        <begin position="132"/>
        <end position="148"/>
    </location>
</feature>
<feature type="region of interest" description="Disordered" evidence="1">
    <location>
        <begin position="132"/>
        <end position="156"/>
    </location>
</feature>
<dbReference type="InterPro" id="IPR010261">
    <property type="entry name" value="Tir_chaperone"/>
</dbReference>
<dbReference type="SUPFAM" id="SSF69635">
    <property type="entry name" value="Type III secretory system chaperone-like"/>
    <property type="match status" value="1"/>
</dbReference>
<dbReference type="Proteomes" id="UP000289465">
    <property type="component" value="Unassembled WGS sequence"/>
</dbReference>
<evidence type="ECO:0000313" key="4">
    <source>
        <dbReference type="Proteomes" id="UP000289465"/>
    </source>
</evidence>
<evidence type="ECO:0000313" key="3">
    <source>
        <dbReference type="EMBL" id="WXR73721.1"/>
    </source>
</evidence>
<dbReference type="Proteomes" id="UP001456224">
    <property type="component" value="Chromosome"/>
</dbReference>
<sequence>MSKQNLQTLLQRIGQMAGIPDLALDDGGYCQLRLDGKLDISIEFLEDGEQAVFTARCGAFGDHNRAGVLQQIADANFYWVGSGGGTLSTNSREGMVYLQFREPTTQMDQARLEKLLQALVMNAERWAARLADPAPASSPAPASDTPAAGGMLANWA</sequence>